<evidence type="ECO:0000313" key="4">
    <source>
        <dbReference type="Proteomes" id="UP000194161"/>
    </source>
</evidence>
<feature type="chain" id="PRO_5013297964" description="Periplasmic heavy metal sensor" evidence="2">
    <location>
        <begin position="29"/>
        <end position="209"/>
    </location>
</feature>
<proteinExistence type="predicted"/>
<evidence type="ECO:0000256" key="1">
    <source>
        <dbReference type="SAM" id="MobiDB-lite"/>
    </source>
</evidence>
<dbReference type="STRING" id="463040.CAL15_14025"/>
<feature type="region of interest" description="Disordered" evidence="1">
    <location>
        <begin position="177"/>
        <end position="209"/>
    </location>
</feature>
<dbReference type="EMBL" id="CP021111">
    <property type="protein sequence ID" value="ARP95405.1"/>
    <property type="molecule type" value="Genomic_DNA"/>
</dbReference>
<dbReference type="RefSeq" id="WP_086079170.1">
    <property type="nucleotide sequence ID" value="NZ_CP021111.1"/>
</dbReference>
<dbReference type="KEGG" id="bgm:CAL15_14025"/>
<evidence type="ECO:0008006" key="5">
    <source>
        <dbReference type="Google" id="ProtNLM"/>
    </source>
</evidence>
<reference evidence="3 4" key="1">
    <citation type="submission" date="2017-05" db="EMBL/GenBank/DDBJ databases">
        <title>Complete and WGS of Bordetella genogroups.</title>
        <authorList>
            <person name="Spilker T."/>
            <person name="LiPuma J."/>
        </authorList>
    </citation>
    <scope>NUCLEOTIDE SEQUENCE [LARGE SCALE GENOMIC DNA]</scope>
    <source>
        <strain evidence="3 4">AU7206</strain>
    </source>
</reference>
<gene>
    <name evidence="3" type="ORF">CAL15_14025</name>
</gene>
<feature type="compositionally biased region" description="Basic residues" evidence="1">
    <location>
        <begin position="53"/>
        <end position="63"/>
    </location>
</feature>
<dbReference type="Proteomes" id="UP000194161">
    <property type="component" value="Chromosome"/>
</dbReference>
<feature type="compositionally biased region" description="Low complexity" evidence="1">
    <location>
        <begin position="30"/>
        <end position="45"/>
    </location>
</feature>
<sequence length="209" mass="22776">MSRYALRSTLAGLGMAITAGLLSAPSIAATADSAAPSATQQSTAPGASEAKKEHRGHHRRHGHMGRDGLLIPGLGPVSKAQLESLKLDAKQQGLVEQARTAQRDLFKSRHEAGADRRSLLDKQLADGKLDPRALMASSESGREQFLAQKGQVRDKWLAVWDSLNDTQRGQVAELIKARQARMKERHEQRAERVQQRRAQHQQATPSSAG</sequence>
<feature type="region of interest" description="Disordered" evidence="1">
    <location>
        <begin position="30"/>
        <end position="73"/>
    </location>
</feature>
<feature type="compositionally biased region" description="Basic and acidic residues" evidence="1">
    <location>
        <begin position="181"/>
        <end position="194"/>
    </location>
</feature>
<keyword evidence="4" id="KW-1185">Reference proteome</keyword>
<evidence type="ECO:0000313" key="3">
    <source>
        <dbReference type="EMBL" id="ARP95405.1"/>
    </source>
</evidence>
<organism evidence="3 4">
    <name type="scientific">Bordetella genomosp. 13</name>
    <dbReference type="NCBI Taxonomy" id="463040"/>
    <lineage>
        <taxon>Bacteria</taxon>
        <taxon>Pseudomonadati</taxon>
        <taxon>Pseudomonadota</taxon>
        <taxon>Betaproteobacteria</taxon>
        <taxon>Burkholderiales</taxon>
        <taxon>Alcaligenaceae</taxon>
        <taxon>Bordetella</taxon>
    </lineage>
</organism>
<protein>
    <recommendedName>
        <fullName evidence="5">Periplasmic heavy metal sensor</fullName>
    </recommendedName>
</protein>
<evidence type="ECO:0000256" key="2">
    <source>
        <dbReference type="SAM" id="SignalP"/>
    </source>
</evidence>
<feature type="signal peptide" evidence="2">
    <location>
        <begin position="1"/>
        <end position="28"/>
    </location>
</feature>
<name>A0A1W6ZDR3_9BORD</name>
<keyword evidence="2" id="KW-0732">Signal</keyword>
<dbReference type="AlphaFoldDB" id="A0A1W6ZDR3"/>
<dbReference type="OrthoDB" id="8683766at2"/>
<accession>A0A1W6ZDR3</accession>